<name>A0AAI9BZH6_STEMA</name>
<reference evidence="1" key="1">
    <citation type="submission" date="2022-07" db="EMBL/GenBank/DDBJ databases">
        <authorList>
            <consortium name="DAFM: The Division of Animal and Food Microbiology"/>
        </authorList>
    </citation>
    <scope>NUCLEOTIDE SEQUENCE</scope>
    <source>
        <strain evidence="1">19MO01SH01-2</strain>
    </source>
</reference>
<dbReference type="Proteomes" id="UP001218208">
    <property type="component" value="Unassembled WGS sequence"/>
</dbReference>
<evidence type="ECO:0000313" key="1">
    <source>
        <dbReference type="EMBL" id="EKT4091559.1"/>
    </source>
</evidence>
<evidence type="ECO:0000313" key="2">
    <source>
        <dbReference type="Proteomes" id="UP001218208"/>
    </source>
</evidence>
<comment type="caution">
    <text evidence="1">The sequence shown here is derived from an EMBL/GenBank/DDBJ whole genome shotgun (WGS) entry which is preliminary data.</text>
</comment>
<organism evidence="1 2">
    <name type="scientific">Stenotrophomonas maltophilia</name>
    <name type="common">Pseudomonas maltophilia</name>
    <name type="synonym">Xanthomonas maltophilia</name>
    <dbReference type="NCBI Taxonomy" id="40324"/>
    <lineage>
        <taxon>Bacteria</taxon>
        <taxon>Pseudomonadati</taxon>
        <taxon>Pseudomonadota</taxon>
        <taxon>Gammaproteobacteria</taxon>
        <taxon>Lysobacterales</taxon>
        <taxon>Lysobacteraceae</taxon>
        <taxon>Stenotrophomonas</taxon>
        <taxon>Stenotrophomonas maltophilia group</taxon>
    </lineage>
</organism>
<proteinExistence type="predicted"/>
<sequence length="139" mass="14671">MHDMDAITPPTRSVPFRGEVLAVGPLRLEQLGPFIAACRTTIGRIAMIAGLPDGSSAVDVGALVLDLLEQDSTEIATALAVAVDRDPKWVAGGNLDEVAQLLEAVAGLNRDFFALRLRRMVVAIREAVSPPQPPTSSSS</sequence>
<dbReference type="EMBL" id="ABLOJW010000004">
    <property type="protein sequence ID" value="EKT4091559.1"/>
    <property type="molecule type" value="Genomic_DNA"/>
</dbReference>
<gene>
    <name evidence="1" type="ORF">QEG23_001045</name>
</gene>
<accession>A0AAI9BZH6</accession>
<protein>
    <submittedName>
        <fullName evidence="1">Uncharacterized protein</fullName>
    </submittedName>
</protein>
<dbReference type="AlphaFoldDB" id="A0AAI9BZH6"/>